<feature type="compositionally biased region" description="Polar residues" evidence="1">
    <location>
        <begin position="162"/>
        <end position="184"/>
    </location>
</feature>
<evidence type="ECO:0000313" key="2">
    <source>
        <dbReference type="EMBL" id="THH28724.1"/>
    </source>
</evidence>
<evidence type="ECO:0000313" key="3">
    <source>
        <dbReference type="Proteomes" id="UP000308730"/>
    </source>
</evidence>
<gene>
    <name evidence="2" type="ORF">EUX98_g5460</name>
</gene>
<keyword evidence="3" id="KW-1185">Reference proteome</keyword>
<accession>A0A4S4MRD7</accession>
<dbReference type="EMBL" id="SGPM01000161">
    <property type="protein sequence ID" value="THH28724.1"/>
    <property type="molecule type" value="Genomic_DNA"/>
</dbReference>
<protein>
    <submittedName>
        <fullName evidence="2">Uncharacterized protein</fullName>
    </submittedName>
</protein>
<feature type="region of interest" description="Disordered" evidence="1">
    <location>
        <begin position="136"/>
        <end position="207"/>
    </location>
</feature>
<dbReference type="OrthoDB" id="3250110at2759"/>
<organism evidence="2 3">
    <name type="scientific">Antrodiella citrinella</name>
    <dbReference type="NCBI Taxonomy" id="2447956"/>
    <lineage>
        <taxon>Eukaryota</taxon>
        <taxon>Fungi</taxon>
        <taxon>Dikarya</taxon>
        <taxon>Basidiomycota</taxon>
        <taxon>Agaricomycotina</taxon>
        <taxon>Agaricomycetes</taxon>
        <taxon>Polyporales</taxon>
        <taxon>Steccherinaceae</taxon>
        <taxon>Antrodiella</taxon>
    </lineage>
</organism>
<reference evidence="2 3" key="1">
    <citation type="submission" date="2019-02" db="EMBL/GenBank/DDBJ databases">
        <title>Genome sequencing of the rare red list fungi Antrodiella citrinella (Flaviporus citrinellus).</title>
        <authorList>
            <person name="Buettner E."/>
            <person name="Kellner H."/>
        </authorList>
    </citation>
    <scope>NUCLEOTIDE SEQUENCE [LARGE SCALE GENOMIC DNA]</scope>
    <source>
        <strain evidence="2 3">DSM 108506</strain>
    </source>
</reference>
<dbReference type="Proteomes" id="UP000308730">
    <property type="component" value="Unassembled WGS sequence"/>
</dbReference>
<comment type="caution">
    <text evidence="2">The sequence shown here is derived from an EMBL/GenBank/DDBJ whole genome shotgun (WGS) entry which is preliminary data.</text>
</comment>
<name>A0A4S4MRD7_9APHY</name>
<proteinExistence type="predicted"/>
<feature type="compositionally biased region" description="Polar residues" evidence="1">
    <location>
        <begin position="141"/>
        <end position="152"/>
    </location>
</feature>
<evidence type="ECO:0000256" key="1">
    <source>
        <dbReference type="SAM" id="MobiDB-lite"/>
    </source>
</evidence>
<dbReference type="AlphaFoldDB" id="A0A4S4MRD7"/>
<sequence length="318" mass="34659">MSVILDAFKVKEIDLEPIFASWTTAPIFNGNPKRDLPVDEWLETIRAGCKERNIPRAYWHKVAYHYMGKGAKARLDELKKVMKNLVGGKFKWNWKTFKVAMRNLGWDIDPKKTEAFEVQSKPSGVWWIVGRGRKDEKDSDTASVKSTASSFARPTPKKSKSTWDISTFKSFPTPKRSTTMSEIETVSKKQTHFPSPPETPPTSSGFASFFKSAPVSAPPPDVTPSETSTVVAQVPVWLLNACQALEFLTTEHPKAMTAISAVLITVGSIPAIPAITAGAGGAFLASGTAHAIGTIAVGLGSILQAQAKVSEVVQEQKK</sequence>